<dbReference type="SUPFAM" id="SSF47226">
    <property type="entry name" value="Histidine-containing phosphotransfer domain, HPT domain"/>
    <property type="match status" value="1"/>
</dbReference>
<dbReference type="Proteomes" id="UP000318370">
    <property type="component" value="Unassembled WGS sequence"/>
</dbReference>
<dbReference type="GO" id="GO:0016774">
    <property type="term" value="F:phosphotransferase activity, carboxyl group as acceptor"/>
    <property type="evidence" value="ECO:0007669"/>
    <property type="project" value="UniProtKB-UniRule"/>
</dbReference>
<dbReference type="InterPro" id="IPR030861">
    <property type="entry name" value="Ptransferase_RcsD"/>
</dbReference>
<keyword evidence="3" id="KW-0812">Transmembrane</keyword>
<dbReference type="HAMAP" id="MF_00980">
    <property type="entry name" value="RcsD"/>
    <property type="match status" value="1"/>
</dbReference>
<dbReference type="Gene3D" id="1.20.120.160">
    <property type="entry name" value="HPT domain"/>
    <property type="match status" value="1"/>
</dbReference>
<dbReference type="Gene3D" id="3.40.50.11620">
    <property type="entry name" value="Phosphotransferase RcsD, RcsD-ABL domain"/>
    <property type="match status" value="1"/>
</dbReference>
<evidence type="ECO:0000259" key="6">
    <source>
        <dbReference type="PROSITE" id="PS50894"/>
    </source>
</evidence>
<dbReference type="GO" id="GO:0009927">
    <property type="term" value="F:histidine phosphotransfer kinase activity"/>
    <property type="evidence" value="ECO:0007669"/>
    <property type="project" value="InterPro"/>
</dbReference>
<dbReference type="InterPro" id="IPR038616">
    <property type="entry name" value="RcsD_ABL_sf"/>
</dbReference>
<dbReference type="CDD" id="cd00088">
    <property type="entry name" value="HPT"/>
    <property type="match status" value="1"/>
</dbReference>
<keyword evidence="3" id="KW-1133">Transmembrane helix</keyword>
<dbReference type="Pfam" id="PF16359">
    <property type="entry name" value="RcsD_ABL"/>
    <property type="match status" value="1"/>
</dbReference>
<keyword evidence="3 7" id="KW-0808">Transferase</keyword>
<feature type="modified residue" description="Phosphohistidine" evidence="3 4">
    <location>
        <position position="838"/>
    </location>
</feature>
<feature type="domain" description="Histidine kinase" evidence="5">
    <location>
        <begin position="465"/>
        <end position="675"/>
    </location>
</feature>
<evidence type="ECO:0000313" key="8">
    <source>
        <dbReference type="Proteomes" id="UP000318370"/>
    </source>
</evidence>
<dbReference type="GO" id="GO:0000160">
    <property type="term" value="P:phosphorelay signal transduction system"/>
    <property type="evidence" value="ECO:0007669"/>
    <property type="project" value="UniProtKB-UniRule"/>
</dbReference>
<comment type="subcellular location">
    <subcellularLocation>
        <location evidence="3">Cell inner membrane</location>
        <topology evidence="3">Multi-pass membrane protein</topology>
    </subcellularLocation>
</comment>
<dbReference type="GO" id="GO:0005524">
    <property type="term" value="F:ATP binding"/>
    <property type="evidence" value="ECO:0007669"/>
    <property type="project" value="UniProtKB-UniRule"/>
</dbReference>
<organism evidence="7 8">
    <name type="scientific">Klebsiella spallanzanii</name>
    <dbReference type="NCBI Taxonomy" id="2587528"/>
    <lineage>
        <taxon>Bacteria</taxon>
        <taxon>Pseudomonadati</taxon>
        <taxon>Pseudomonadota</taxon>
        <taxon>Gammaproteobacteria</taxon>
        <taxon>Enterobacterales</taxon>
        <taxon>Enterobacteriaceae</taxon>
        <taxon>Klebsiella/Raoultella group</taxon>
        <taxon>Klebsiella</taxon>
    </lineage>
</organism>
<reference evidence="7 8" key="1">
    <citation type="submission" date="2019-07" db="EMBL/GenBank/DDBJ databases">
        <authorList>
            <person name="Brisse S."/>
            <person name="Rodrigues C."/>
            <person name="Thorpe H."/>
        </authorList>
    </citation>
    <scope>NUCLEOTIDE SEQUENCE [LARGE SCALE GENOMIC DNA]</scope>
    <source>
        <strain evidence="7">SB6408</strain>
    </source>
</reference>
<keyword evidence="3" id="KW-0067">ATP-binding</keyword>
<comment type="function">
    <text evidence="3">Component of the Rcs signaling system, which controls transcription of numerous genes. RcsD is a phosphotransfer intermediate between the sensor kinase RcsC and the response regulator RcsB. It acquires a phosphoryl group from RcsC and transfers it to RcsB.</text>
</comment>
<comment type="similarity">
    <text evidence="3">Belongs to the RcsD family.</text>
</comment>
<keyword evidence="1 3" id="KW-0597">Phosphoprotein</keyword>
<dbReference type="Pfam" id="PF01627">
    <property type="entry name" value="Hpt"/>
    <property type="match status" value="1"/>
</dbReference>
<dbReference type="RefSeq" id="WP_139539115.1">
    <property type="nucleotide sequence ID" value="NZ_CABEJC010000016.1"/>
</dbReference>
<gene>
    <name evidence="3 7" type="primary">rcsD</name>
    <name evidence="7" type="ORF">SB6408_03482</name>
</gene>
<evidence type="ECO:0000256" key="1">
    <source>
        <dbReference type="ARBA" id="ARBA00022553"/>
    </source>
</evidence>
<protein>
    <recommendedName>
        <fullName evidence="3">Phosphotransferase RcsD</fullName>
        <ecNumber evidence="3">2.7.2.-</ecNumber>
    </recommendedName>
    <alternativeName>
        <fullName evidence="3">Phosphotransfer intermediate RcsD</fullName>
    </alternativeName>
</protein>
<keyword evidence="3" id="KW-0418">Kinase</keyword>
<dbReference type="EC" id="2.7.2.-" evidence="3"/>
<dbReference type="PROSITE" id="PS50894">
    <property type="entry name" value="HPT"/>
    <property type="match status" value="1"/>
</dbReference>
<comment type="subunit">
    <text evidence="3">Interacts with RcsC and RcsB.</text>
</comment>
<keyword evidence="3" id="KW-0472">Membrane</keyword>
<dbReference type="AlphaFoldDB" id="A0A564I2C0"/>
<dbReference type="InterPro" id="IPR036890">
    <property type="entry name" value="HATPase_C_sf"/>
</dbReference>
<dbReference type="InterPro" id="IPR003594">
    <property type="entry name" value="HATPase_dom"/>
</dbReference>
<dbReference type="Gene3D" id="3.30.565.10">
    <property type="entry name" value="Histidine kinase-like ATPase, C-terminal domain"/>
    <property type="match status" value="1"/>
</dbReference>
<evidence type="ECO:0000259" key="5">
    <source>
        <dbReference type="PROSITE" id="PS50109"/>
    </source>
</evidence>
<keyword evidence="2 3" id="KW-0902">Two-component regulatory system</keyword>
<feature type="domain" description="HPt" evidence="6">
    <location>
        <begin position="799"/>
        <end position="886"/>
    </location>
</feature>
<proteinExistence type="inferred from homology"/>
<keyword evidence="3" id="KW-1003">Cell membrane</keyword>
<name>A0A564I2C0_9ENTR</name>
<dbReference type="PROSITE" id="PS50109">
    <property type="entry name" value="HIS_KIN"/>
    <property type="match status" value="1"/>
</dbReference>
<dbReference type="InterPro" id="IPR005467">
    <property type="entry name" value="His_kinase_dom"/>
</dbReference>
<accession>A0A564I2C0</accession>
<keyword evidence="3" id="KW-0997">Cell inner membrane</keyword>
<sequence length="886" mass="99337">MTPKKFSLIPGNITRFFILMVVVLLATMGVMIQSAVNAWLKDKSYQVVDVSDDLHKRIDTWRYATWQIYDNIAATPSSTTGDAGLQETRLKQDVYYLEKSRRKTEALIFGSHDSSTLEMTQKISNYLDILWGAETIPWSMYYLNGLDNSLILVSTLPLKDLSSSFKESTISNVVESRRAEMLLQANTLDERETFSSLRHLAWQNGYYFTLRTTFNQPGHLATVVAFDLPINDLIPPSMSLENFRLEPDPSQNITSNPDKETADIVSINFNGPQIEIITTINTTGMRLVWMVPFSELILESLQNILLPLLLTIGLLALTLFGFTTFRHYSGRKSVAGTSVSSAANSELRAQRAIHEEIVSLLPLGLLVHDQESNRTIISNPIADHLLPHLNLQNIINMADQHQGVIQATVNNELYEIRQFRSQVAPRTQIFIIRDQDREVLVNKKLKQAQRLFEKNQQGRTAFMQHIGTALKQPAQTLAEEAAALGIAESRKLAQHADELVQLVDEIQLANLLESDSWKSAQGLFSIQELIDEVVPEVLPIIKRKGLQLLINNALPANEQRYGDRDALRRTLLLLIQYSVTTTPIGKITLEVSKEESADDRLTFRIIDTGNGVSGNEIDNMHFPYLNDTQSDLYGKANALTFWLCDRLTRKLGGQLNIKARESLGTRYSLHLKMAASEEERDSGEHLLDDVVVLLDITANEVRRIVMRQLESWGATCITPDDRVTSQQYDLFLTDNPSNLTASGLLLSDDEAGIRKIGPGQLRVNFNISAAMQEAILQLIEQQLADEEGHSSSPGSESNAELHASGYYALFADTVPDDVKRLYNELATSDFAALAQTAHRLKGAFAMLNLVPGKQLCETLEHLIREKDAQGIEKYISDIDVYVKSLL</sequence>
<dbReference type="GO" id="GO:0005886">
    <property type="term" value="C:plasma membrane"/>
    <property type="evidence" value="ECO:0007669"/>
    <property type="project" value="UniProtKB-SubCell"/>
</dbReference>
<dbReference type="EMBL" id="CABGHF010000003">
    <property type="protein sequence ID" value="VUS39630.1"/>
    <property type="molecule type" value="Genomic_DNA"/>
</dbReference>
<dbReference type="Pfam" id="PF02518">
    <property type="entry name" value="HATPase_c"/>
    <property type="match status" value="1"/>
</dbReference>
<dbReference type="InterPro" id="IPR032306">
    <property type="entry name" value="RcsD_ABL"/>
</dbReference>
<evidence type="ECO:0000256" key="2">
    <source>
        <dbReference type="ARBA" id="ARBA00023012"/>
    </source>
</evidence>
<evidence type="ECO:0000313" key="7">
    <source>
        <dbReference type="EMBL" id="VUS39630.1"/>
    </source>
</evidence>
<evidence type="ECO:0000256" key="4">
    <source>
        <dbReference type="PROSITE-ProRule" id="PRU00110"/>
    </source>
</evidence>
<evidence type="ECO:0000256" key="3">
    <source>
        <dbReference type="HAMAP-Rule" id="MF_00980"/>
    </source>
</evidence>
<dbReference type="InterPro" id="IPR036641">
    <property type="entry name" value="HPT_dom_sf"/>
</dbReference>
<keyword evidence="3" id="KW-0547">Nucleotide-binding</keyword>
<dbReference type="NCBIfam" id="NF007907">
    <property type="entry name" value="PRK10618.1"/>
    <property type="match status" value="1"/>
</dbReference>
<dbReference type="InterPro" id="IPR008207">
    <property type="entry name" value="Sig_transdc_His_kin_Hpt_dom"/>
</dbReference>
<dbReference type="SUPFAM" id="SSF55874">
    <property type="entry name" value="ATPase domain of HSP90 chaperone/DNA topoisomerase II/histidine kinase"/>
    <property type="match status" value="1"/>
</dbReference>
<comment type="PTM">
    <text evidence="3">Phosphorylated by RcsC.</text>
</comment>